<sequence length="215" mass="24596">MAIMRDDYYGYSNTSTADSCIEPPRGYYIREEATEYERKKEKFKVKEKAKKEREKSLLYKLINKKLISGETLVFAPQKSPCLSDLMSITLSDKTKIQVFDPLRLYDGKEPYIEHYDFVIIADLLERLPDMMSKANIVKEALISLRTDSSRACIILAARSRQTVEEMSGVKKDKLKMIRGINADELESLAMFAGAKSTWSIEELEEEGISYIGASF</sequence>
<evidence type="ECO:0000313" key="1">
    <source>
        <dbReference type="EMBL" id="KKN34073.1"/>
    </source>
</evidence>
<name>A0A0F9SXW2_9ZZZZ</name>
<protein>
    <submittedName>
        <fullName evidence="1">Uncharacterized protein</fullName>
    </submittedName>
</protein>
<proteinExistence type="predicted"/>
<comment type="caution">
    <text evidence="1">The sequence shown here is derived from an EMBL/GenBank/DDBJ whole genome shotgun (WGS) entry which is preliminary data.</text>
</comment>
<dbReference type="EMBL" id="LAZR01002131">
    <property type="protein sequence ID" value="KKN34073.1"/>
    <property type="molecule type" value="Genomic_DNA"/>
</dbReference>
<gene>
    <name evidence="1" type="ORF">LCGC14_0797440</name>
</gene>
<reference evidence="1" key="1">
    <citation type="journal article" date="2015" name="Nature">
        <title>Complex archaea that bridge the gap between prokaryotes and eukaryotes.</title>
        <authorList>
            <person name="Spang A."/>
            <person name="Saw J.H."/>
            <person name="Jorgensen S.L."/>
            <person name="Zaremba-Niedzwiedzka K."/>
            <person name="Martijn J."/>
            <person name="Lind A.E."/>
            <person name="van Eijk R."/>
            <person name="Schleper C."/>
            <person name="Guy L."/>
            <person name="Ettema T.J."/>
        </authorList>
    </citation>
    <scope>NUCLEOTIDE SEQUENCE</scope>
</reference>
<dbReference type="AlphaFoldDB" id="A0A0F9SXW2"/>
<accession>A0A0F9SXW2</accession>
<organism evidence="1">
    <name type="scientific">marine sediment metagenome</name>
    <dbReference type="NCBI Taxonomy" id="412755"/>
    <lineage>
        <taxon>unclassified sequences</taxon>
        <taxon>metagenomes</taxon>
        <taxon>ecological metagenomes</taxon>
    </lineage>
</organism>